<reference evidence="1 2" key="1">
    <citation type="submission" date="2016-10" db="EMBL/GenBank/DDBJ databases">
        <authorList>
            <person name="de Groot N.N."/>
        </authorList>
    </citation>
    <scope>NUCLEOTIDE SEQUENCE [LARGE SCALE GENOMIC DNA]</scope>
    <source>
        <strain evidence="1 2">JCM 21544</strain>
    </source>
</reference>
<dbReference type="EMBL" id="FNFD01000016">
    <property type="protein sequence ID" value="SDL20606.1"/>
    <property type="molecule type" value="Genomic_DNA"/>
</dbReference>
<dbReference type="AlphaFoldDB" id="A0A1G9I686"/>
<organism evidence="1 2">
    <name type="scientific">Pseudomonas indica</name>
    <dbReference type="NCBI Taxonomy" id="137658"/>
    <lineage>
        <taxon>Bacteria</taxon>
        <taxon>Pseudomonadati</taxon>
        <taxon>Pseudomonadota</taxon>
        <taxon>Gammaproteobacteria</taxon>
        <taxon>Pseudomonadales</taxon>
        <taxon>Pseudomonadaceae</taxon>
        <taxon>Pseudomonas</taxon>
    </lineage>
</organism>
<gene>
    <name evidence="1" type="ORF">SAMN05216186_11675</name>
</gene>
<evidence type="ECO:0000313" key="1">
    <source>
        <dbReference type="EMBL" id="SDL20606.1"/>
    </source>
</evidence>
<name>A0A1G9I686_9PSED</name>
<proteinExistence type="predicted"/>
<evidence type="ECO:0000313" key="2">
    <source>
        <dbReference type="Proteomes" id="UP000198706"/>
    </source>
</evidence>
<protein>
    <submittedName>
        <fullName evidence="1">Uncharacterized protein</fullName>
    </submittedName>
</protein>
<dbReference type="Proteomes" id="UP000198706">
    <property type="component" value="Unassembled WGS sequence"/>
</dbReference>
<keyword evidence="2" id="KW-1185">Reference proteome</keyword>
<accession>A0A1G9I686</accession>
<dbReference type="RefSeq" id="WP_139198597.1">
    <property type="nucleotide sequence ID" value="NZ_FNFD01000016.1"/>
</dbReference>
<sequence length="209" mass="23479">MSKLVSYVCERSAEYVLIPELVRKLKERYSFVTPIYPWMTREGSRFSRGLHRESRFRVLGLYARRPKISNADDGLIHVKINQEIVVAAAVGHSLGIPMIAGCPLAKNLIELGHCNRFIWVNLAKALPSDVDFTIAVNESVLYQGPYERLVIDDLEEVLRIVELEAGWIGLDIILGAVKSIVTKSRGIGGYHPFGYMGGYKPVYLLMADQ</sequence>